<feature type="signal peptide" evidence="8">
    <location>
        <begin position="1"/>
        <end position="23"/>
    </location>
</feature>
<evidence type="ECO:0000256" key="5">
    <source>
        <dbReference type="ARBA" id="ARBA00023027"/>
    </source>
</evidence>
<sequence length="373" mass="42109">MNLLTYFLTFLQYFFFSPACCTSDEFCPAATATADIKQCSCDTRYAKQYMPVKNLHWSEKKRILVTGGAGFVGSHLVDRLMQDGHEVLALDNFATGRRHNIEHWLGHSNFELIHHDVSEPIHIQVDEIYHLASPASPPHYMLNPIRTIKANTLGTLNMLGLARRTNARFLFSSTSEVYGDPAVHPQPESYWGNVNPIGPRACYDESKRLGETLTYAYSNRLGLSVKIARIFNTYGPRMQLDDGRVVSNFILQSLTNKPLTVYGSGNQTRSFQYVSDLVDGLVRLMASNYSLPVNLGNPEELSVLELADIVRQFTGSNSSIEFSSIPVDDPQRRRPDIEVAKIQLGWEPIVKIRDGLHKTVEYFREYVDSSPSH</sequence>
<dbReference type="OrthoDB" id="331544at2759"/>
<dbReference type="EMBL" id="SJOL01007384">
    <property type="protein sequence ID" value="TGZ62807.1"/>
    <property type="molecule type" value="Genomic_DNA"/>
</dbReference>
<comment type="subcellular location">
    <subcellularLocation>
        <location evidence="2">Cytoplasm</location>
    </subcellularLocation>
</comment>
<keyword evidence="5" id="KW-0520">NAD</keyword>
<evidence type="ECO:0000259" key="9">
    <source>
        <dbReference type="Pfam" id="PF01370"/>
    </source>
</evidence>
<evidence type="ECO:0000313" key="10">
    <source>
        <dbReference type="EMBL" id="TGZ62807.1"/>
    </source>
</evidence>
<dbReference type="GO" id="GO:0070403">
    <property type="term" value="F:NAD+ binding"/>
    <property type="evidence" value="ECO:0007669"/>
    <property type="project" value="InterPro"/>
</dbReference>
<dbReference type="InterPro" id="IPR044516">
    <property type="entry name" value="UXS-like"/>
</dbReference>
<accession>A0A4S2LQ31</accession>
<evidence type="ECO:0000313" key="11">
    <source>
        <dbReference type="Proteomes" id="UP000308267"/>
    </source>
</evidence>
<feature type="chain" id="PRO_5020859748" description="NAD-dependent epimerase/dehydratase domain-containing protein" evidence="8">
    <location>
        <begin position="24"/>
        <end position="373"/>
    </location>
</feature>
<dbReference type="InterPro" id="IPR001509">
    <property type="entry name" value="Epimerase_deHydtase"/>
</dbReference>
<dbReference type="GO" id="GO:0005737">
    <property type="term" value="C:cytoplasm"/>
    <property type="evidence" value="ECO:0007669"/>
    <property type="project" value="UniProtKB-SubCell"/>
</dbReference>
<dbReference type="Proteomes" id="UP000308267">
    <property type="component" value="Unassembled WGS sequence"/>
</dbReference>
<comment type="caution">
    <text evidence="10">The sequence shown here is derived from an EMBL/GenBank/DDBJ whole genome shotgun (WGS) entry which is preliminary data.</text>
</comment>
<dbReference type="GO" id="GO:0033320">
    <property type="term" value="P:UDP-D-xylose biosynthetic process"/>
    <property type="evidence" value="ECO:0007669"/>
    <property type="project" value="UniProtKB-UniPathway"/>
</dbReference>
<keyword evidence="6" id="KW-0456">Lyase</keyword>
<dbReference type="GO" id="GO:0048040">
    <property type="term" value="F:UDP-glucuronate decarboxylase activity"/>
    <property type="evidence" value="ECO:0007669"/>
    <property type="project" value="UniProtKB-EC"/>
</dbReference>
<keyword evidence="8" id="KW-0732">Signal</keyword>
<dbReference type="FunFam" id="3.40.50.720:FF:000150">
    <property type="entry name" value="UDP-glucuronic acid decarboxylase 6"/>
    <property type="match status" value="1"/>
</dbReference>
<evidence type="ECO:0000256" key="7">
    <source>
        <dbReference type="ARBA" id="ARBA00051601"/>
    </source>
</evidence>
<reference evidence="10 11" key="1">
    <citation type="journal article" date="2019" name="BMC Genomics">
        <title>New insights from Opisthorchis felineus genome: update on genomics of the epidemiologically important liver flukes.</title>
        <authorList>
            <person name="Ershov N.I."/>
            <person name="Mordvinov V.A."/>
            <person name="Prokhortchouk E.B."/>
            <person name="Pakharukova M.Y."/>
            <person name="Gunbin K.V."/>
            <person name="Ustyantsev K."/>
            <person name="Genaev M.A."/>
            <person name="Blinov A.G."/>
            <person name="Mazur A."/>
            <person name="Boulygina E."/>
            <person name="Tsygankova S."/>
            <person name="Khrameeva E."/>
            <person name="Chekanov N."/>
            <person name="Fan G."/>
            <person name="Xiao A."/>
            <person name="Zhang H."/>
            <person name="Xu X."/>
            <person name="Yang H."/>
            <person name="Solovyev V."/>
            <person name="Lee S.M."/>
            <person name="Liu X."/>
            <person name="Afonnikov D.A."/>
            <person name="Skryabin K.G."/>
        </authorList>
    </citation>
    <scope>NUCLEOTIDE SEQUENCE [LARGE SCALE GENOMIC DNA]</scope>
    <source>
        <strain evidence="10">AK-0245</strain>
        <tissue evidence="10">Whole organism</tissue>
    </source>
</reference>
<dbReference type="Pfam" id="PF01370">
    <property type="entry name" value="Epimerase"/>
    <property type="match status" value="1"/>
</dbReference>
<evidence type="ECO:0000256" key="4">
    <source>
        <dbReference type="ARBA" id="ARBA00022793"/>
    </source>
</evidence>
<dbReference type="AlphaFoldDB" id="A0A4S2LQ31"/>
<name>A0A4S2LQ31_OPIFE</name>
<dbReference type="PANTHER" id="PTHR43078:SF6">
    <property type="entry name" value="UDP-GLUCURONIC ACID DECARBOXYLASE 1"/>
    <property type="match status" value="1"/>
</dbReference>
<keyword evidence="4" id="KW-0210">Decarboxylase</keyword>
<dbReference type="UniPathway" id="UPA00796">
    <property type="reaction ID" value="UER00771"/>
</dbReference>
<organism evidence="10 11">
    <name type="scientific">Opisthorchis felineus</name>
    <dbReference type="NCBI Taxonomy" id="147828"/>
    <lineage>
        <taxon>Eukaryota</taxon>
        <taxon>Metazoa</taxon>
        <taxon>Spiralia</taxon>
        <taxon>Lophotrochozoa</taxon>
        <taxon>Platyhelminthes</taxon>
        <taxon>Trematoda</taxon>
        <taxon>Digenea</taxon>
        <taxon>Opisthorchiida</taxon>
        <taxon>Opisthorchiata</taxon>
        <taxon>Opisthorchiidae</taxon>
        <taxon>Opisthorchis</taxon>
    </lineage>
</organism>
<keyword evidence="11" id="KW-1185">Reference proteome</keyword>
<comment type="cofactor">
    <cofactor evidence="1">
        <name>NAD(+)</name>
        <dbReference type="ChEBI" id="CHEBI:57540"/>
    </cofactor>
</comment>
<comment type="catalytic activity">
    <reaction evidence="7">
        <text>UDP-alpha-D-glucuronate + H(+) = UDP-alpha-D-xylose + CO2</text>
        <dbReference type="Rhea" id="RHEA:23916"/>
        <dbReference type="ChEBI" id="CHEBI:15378"/>
        <dbReference type="ChEBI" id="CHEBI:16526"/>
        <dbReference type="ChEBI" id="CHEBI:57632"/>
        <dbReference type="ChEBI" id="CHEBI:58052"/>
        <dbReference type="EC" id="4.1.1.35"/>
    </reaction>
</comment>
<dbReference type="CDD" id="cd05230">
    <property type="entry name" value="UGD_SDR_e"/>
    <property type="match status" value="1"/>
</dbReference>
<evidence type="ECO:0000256" key="2">
    <source>
        <dbReference type="ARBA" id="ARBA00004496"/>
    </source>
</evidence>
<dbReference type="GO" id="GO:0042732">
    <property type="term" value="P:D-xylose metabolic process"/>
    <property type="evidence" value="ECO:0007669"/>
    <property type="project" value="InterPro"/>
</dbReference>
<protein>
    <recommendedName>
        <fullName evidence="9">NAD-dependent epimerase/dehydratase domain-containing protein</fullName>
    </recommendedName>
</protein>
<dbReference type="Gene3D" id="3.40.50.720">
    <property type="entry name" value="NAD(P)-binding Rossmann-like Domain"/>
    <property type="match status" value="1"/>
</dbReference>
<evidence type="ECO:0000256" key="8">
    <source>
        <dbReference type="SAM" id="SignalP"/>
    </source>
</evidence>
<dbReference type="STRING" id="147828.A0A4S2LQ31"/>
<evidence type="ECO:0000256" key="6">
    <source>
        <dbReference type="ARBA" id="ARBA00023239"/>
    </source>
</evidence>
<dbReference type="SUPFAM" id="SSF51735">
    <property type="entry name" value="NAD(P)-binding Rossmann-fold domains"/>
    <property type="match status" value="1"/>
</dbReference>
<proteinExistence type="predicted"/>
<keyword evidence="3" id="KW-0963">Cytoplasm</keyword>
<evidence type="ECO:0000256" key="3">
    <source>
        <dbReference type="ARBA" id="ARBA00022490"/>
    </source>
</evidence>
<evidence type="ECO:0000256" key="1">
    <source>
        <dbReference type="ARBA" id="ARBA00001911"/>
    </source>
</evidence>
<dbReference type="PANTHER" id="PTHR43078">
    <property type="entry name" value="UDP-GLUCURONIC ACID DECARBOXYLASE-RELATED"/>
    <property type="match status" value="1"/>
</dbReference>
<gene>
    <name evidence="10" type="ORF">CRM22_007222</name>
</gene>
<dbReference type="InterPro" id="IPR036291">
    <property type="entry name" value="NAD(P)-bd_dom_sf"/>
</dbReference>
<feature type="domain" description="NAD-dependent epimerase/dehydratase" evidence="9">
    <location>
        <begin position="63"/>
        <end position="288"/>
    </location>
</feature>